<accession>A0A645BX51</accession>
<feature type="transmembrane region" description="Helical" evidence="1">
    <location>
        <begin position="189"/>
        <end position="211"/>
    </location>
</feature>
<dbReference type="EMBL" id="VSSQ01021004">
    <property type="protein sequence ID" value="MPM66314.1"/>
    <property type="molecule type" value="Genomic_DNA"/>
</dbReference>
<name>A0A645BX51_9ZZZZ</name>
<gene>
    <name evidence="2" type="ORF">SDC9_113221</name>
</gene>
<evidence type="ECO:0000313" key="2">
    <source>
        <dbReference type="EMBL" id="MPM66314.1"/>
    </source>
</evidence>
<feature type="transmembrane region" description="Helical" evidence="1">
    <location>
        <begin position="21"/>
        <end position="43"/>
    </location>
</feature>
<sequence>MFVWTLSLSMIMPGISSESSILPPTFLTTLMFSLSTVILPFVSTTLVTASTAISDRSFLEDSAPFPVMAVSAMLISRFLLDISTLIARELRTSTAFSAASLYPEAIIVGWTSCSIKPSALLKSSPATTAALVVPSPTSSSWVLDTSTTIFAAGCSISISLRMVAPSFVITTSPIESTSILSIPLGPRVVLTASATAFAAIMLLLWASLPLVRLLPSFKMKIGCPAII</sequence>
<comment type="caution">
    <text evidence="2">The sequence shown here is derived from an EMBL/GenBank/DDBJ whole genome shotgun (WGS) entry which is preliminary data.</text>
</comment>
<proteinExistence type="predicted"/>
<organism evidence="2">
    <name type="scientific">bioreactor metagenome</name>
    <dbReference type="NCBI Taxonomy" id="1076179"/>
    <lineage>
        <taxon>unclassified sequences</taxon>
        <taxon>metagenomes</taxon>
        <taxon>ecological metagenomes</taxon>
    </lineage>
</organism>
<keyword evidence="1" id="KW-0472">Membrane</keyword>
<feature type="transmembrane region" description="Helical" evidence="1">
    <location>
        <begin position="149"/>
        <end position="169"/>
    </location>
</feature>
<keyword evidence="1" id="KW-1133">Transmembrane helix</keyword>
<protein>
    <submittedName>
        <fullName evidence="2">Uncharacterized protein</fullName>
    </submittedName>
</protein>
<reference evidence="2" key="1">
    <citation type="submission" date="2019-08" db="EMBL/GenBank/DDBJ databases">
        <authorList>
            <person name="Kucharzyk K."/>
            <person name="Murdoch R.W."/>
            <person name="Higgins S."/>
            <person name="Loffler F."/>
        </authorList>
    </citation>
    <scope>NUCLEOTIDE SEQUENCE</scope>
</reference>
<dbReference type="AlphaFoldDB" id="A0A645BX51"/>
<evidence type="ECO:0000256" key="1">
    <source>
        <dbReference type="SAM" id="Phobius"/>
    </source>
</evidence>
<keyword evidence="1" id="KW-0812">Transmembrane</keyword>